<sequence length="241" mass="27863">MINCDEMIQVDEKSSFHLVTAIFMKPWRRKAGSLSWQKIESMTCIYMAVKDQGARRTQTSWNGLYELMAHDMPNAAVPSADTTIHNQCLHQAHYFKHRGIHVQQEQPGEPVTQHIDEFKQSSITLSLTMAPEFAPHVHLWCLLFQADQQMTKKECGRKHSAVVTQESHAEMRRDIDSSVPPPIKEELETVAREHYMECCVRSMNKSLRHDITQVLLDEKKQLSAWNATLKYAENYSVLRLI</sequence>
<dbReference type="Proteomes" id="UP000054783">
    <property type="component" value="Unassembled WGS sequence"/>
</dbReference>
<keyword evidence="2" id="KW-1185">Reference proteome</keyword>
<protein>
    <submittedName>
        <fullName evidence="1">Uncharacterized protein</fullName>
    </submittedName>
</protein>
<reference evidence="1 2" key="1">
    <citation type="submission" date="2015-01" db="EMBL/GenBank/DDBJ databases">
        <title>Evolution of Trichinella species and genotypes.</title>
        <authorList>
            <person name="Korhonen P.K."/>
            <person name="Edoardo P."/>
            <person name="Giuseppe L.R."/>
            <person name="Gasser R.B."/>
        </authorList>
    </citation>
    <scope>NUCLEOTIDE SEQUENCE [LARGE SCALE GENOMIC DNA]</scope>
    <source>
        <strain evidence="1">ISS2496</strain>
    </source>
</reference>
<organism evidence="1 2">
    <name type="scientific">Trichinella patagoniensis</name>
    <dbReference type="NCBI Taxonomy" id="990121"/>
    <lineage>
        <taxon>Eukaryota</taxon>
        <taxon>Metazoa</taxon>
        <taxon>Ecdysozoa</taxon>
        <taxon>Nematoda</taxon>
        <taxon>Enoplea</taxon>
        <taxon>Dorylaimia</taxon>
        <taxon>Trichinellida</taxon>
        <taxon>Trichinellidae</taxon>
        <taxon>Trichinella</taxon>
    </lineage>
</organism>
<evidence type="ECO:0000313" key="1">
    <source>
        <dbReference type="EMBL" id="KRY07592.1"/>
    </source>
</evidence>
<name>A0A0V0Z5B2_9BILA</name>
<accession>A0A0V0Z5B2</accession>
<proteinExistence type="predicted"/>
<dbReference type="AlphaFoldDB" id="A0A0V0Z5B2"/>
<dbReference type="EMBL" id="JYDQ01000435">
    <property type="protein sequence ID" value="KRY07592.1"/>
    <property type="molecule type" value="Genomic_DNA"/>
</dbReference>
<comment type="caution">
    <text evidence="1">The sequence shown here is derived from an EMBL/GenBank/DDBJ whole genome shotgun (WGS) entry which is preliminary data.</text>
</comment>
<evidence type="ECO:0000313" key="2">
    <source>
        <dbReference type="Proteomes" id="UP000054783"/>
    </source>
</evidence>
<gene>
    <name evidence="1" type="ORF">T12_16685</name>
</gene>